<comment type="caution">
    <text evidence="8">The sequence shown here is derived from an EMBL/GenBank/DDBJ whole genome shotgun (WGS) entry which is preliminary data.</text>
</comment>
<keyword evidence="3" id="KW-0539">Nucleus</keyword>
<evidence type="ECO:0000256" key="4">
    <source>
        <dbReference type="ARBA" id="ARBA00037621"/>
    </source>
</evidence>
<dbReference type="GO" id="GO:0005634">
    <property type="term" value="C:nucleus"/>
    <property type="evidence" value="ECO:0007669"/>
    <property type="project" value="UniProtKB-SubCell"/>
</dbReference>
<proteinExistence type="inferred from homology"/>
<dbReference type="AlphaFoldDB" id="A0A6A1QJB8"/>
<feature type="region of interest" description="Disordered" evidence="7">
    <location>
        <begin position="112"/>
        <end position="144"/>
    </location>
</feature>
<keyword evidence="9" id="KW-1185">Reference proteome</keyword>
<dbReference type="OrthoDB" id="9634135at2759"/>
<dbReference type="GO" id="GO:0045944">
    <property type="term" value="P:positive regulation of transcription by RNA polymerase II"/>
    <property type="evidence" value="ECO:0007669"/>
    <property type="project" value="TreeGrafter"/>
</dbReference>
<evidence type="ECO:0000256" key="1">
    <source>
        <dbReference type="ARBA" id="ARBA00004123"/>
    </source>
</evidence>
<feature type="compositionally biased region" description="Acidic residues" evidence="7">
    <location>
        <begin position="118"/>
        <end position="132"/>
    </location>
</feature>
<evidence type="ECO:0000313" key="9">
    <source>
        <dbReference type="Proteomes" id="UP000437017"/>
    </source>
</evidence>
<reference evidence="8 9" key="1">
    <citation type="journal article" date="2019" name="PLoS ONE">
        <title>Genomic analyses reveal an absence of contemporary introgressive admixture between fin whales and blue whales, despite known hybrids.</title>
        <authorList>
            <person name="Westbury M.V."/>
            <person name="Petersen B."/>
            <person name="Lorenzen E.D."/>
        </authorList>
    </citation>
    <scope>NUCLEOTIDE SEQUENCE [LARGE SCALE GENOMIC DNA]</scope>
    <source>
        <strain evidence="8">FinWhale-01</strain>
    </source>
</reference>
<comment type="similarity">
    <text evidence="2">Belongs to the pro/parathymosin family.</text>
</comment>
<feature type="compositionally biased region" description="Basic and acidic residues" evidence="7">
    <location>
        <begin position="133"/>
        <end position="143"/>
    </location>
</feature>
<comment type="function">
    <text evidence="4">Prothymosin alpha may mediate immune function by conferring resistance to certain opportunistic infections.</text>
</comment>
<protein>
    <recommendedName>
        <fullName evidence="6">Prothymosin alpha</fullName>
    </recommendedName>
</protein>
<dbReference type="GO" id="GO:0042393">
    <property type="term" value="F:histone binding"/>
    <property type="evidence" value="ECO:0007669"/>
    <property type="project" value="TreeGrafter"/>
</dbReference>
<comment type="subunit">
    <text evidence="5">Interacts with NUPR1; regulates apoptotic process.</text>
</comment>
<dbReference type="PANTHER" id="PTHR22745">
    <property type="entry name" value="PROTHYMOSIN ALPHA"/>
    <property type="match status" value="1"/>
</dbReference>
<dbReference type="EMBL" id="SGJD01000074">
    <property type="protein sequence ID" value="KAB0407225.1"/>
    <property type="molecule type" value="Genomic_DNA"/>
</dbReference>
<dbReference type="Pfam" id="PF03247">
    <property type="entry name" value="Prothymosin"/>
    <property type="match status" value="1"/>
</dbReference>
<evidence type="ECO:0000256" key="7">
    <source>
        <dbReference type="SAM" id="MobiDB-lite"/>
    </source>
</evidence>
<gene>
    <name evidence="8" type="ORF">E2I00_006428</name>
</gene>
<dbReference type="Proteomes" id="UP000437017">
    <property type="component" value="Unassembled WGS sequence"/>
</dbReference>
<feature type="non-terminal residue" evidence="8">
    <location>
        <position position="1"/>
    </location>
</feature>
<dbReference type="PANTHER" id="PTHR22745:SF0">
    <property type="entry name" value="PROTHYMOSIN ALPHA"/>
    <property type="match status" value="1"/>
</dbReference>
<name>A0A6A1QJB8_BALPH</name>
<dbReference type="InterPro" id="IPR004931">
    <property type="entry name" value="Pro/parathymosin"/>
</dbReference>
<evidence type="ECO:0000256" key="5">
    <source>
        <dbReference type="ARBA" id="ARBA00038744"/>
    </source>
</evidence>
<evidence type="ECO:0000313" key="8">
    <source>
        <dbReference type="EMBL" id="KAB0407225.1"/>
    </source>
</evidence>
<dbReference type="GO" id="GO:0043066">
    <property type="term" value="P:negative regulation of apoptotic process"/>
    <property type="evidence" value="ECO:0007669"/>
    <property type="project" value="TreeGrafter"/>
</dbReference>
<comment type="subcellular location">
    <subcellularLocation>
        <location evidence="1">Nucleus</location>
    </subcellularLocation>
</comment>
<evidence type="ECO:0000256" key="3">
    <source>
        <dbReference type="ARBA" id="ARBA00023242"/>
    </source>
</evidence>
<accession>A0A6A1QJB8</accession>
<sequence length="183" mass="20521">KEIFHGIHDCKDTIGLVGCSEKPSFHCPRDGLPVHCSHRSVCLLRRHGLRLLHRQSPRTGAFFFVCCLGSPVCPTMSDTAMDTSSESITKDLKEKKEVVEERYTAHGMANEVNGEQEAASEVEEGGEGVEEGEGGRGEEEGGLRTRRLRQLWADGQLKVTRMTVLTPRSRKLMRMTRQQKRKS</sequence>
<evidence type="ECO:0000256" key="2">
    <source>
        <dbReference type="ARBA" id="ARBA00008032"/>
    </source>
</evidence>
<evidence type="ECO:0000256" key="6">
    <source>
        <dbReference type="ARBA" id="ARBA00040447"/>
    </source>
</evidence>
<organism evidence="8 9">
    <name type="scientific">Balaenoptera physalus</name>
    <name type="common">Fin whale</name>
    <name type="synonym">Balaena physalus</name>
    <dbReference type="NCBI Taxonomy" id="9770"/>
    <lineage>
        <taxon>Eukaryota</taxon>
        <taxon>Metazoa</taxon>
        <taxon>Chordata</taxon>
        <taxon>Craniata</taxon>
        <taxon>Vertebrata</taxon>
        <taxon>Euteleostomi</taxon>
        <taxon>Mammalia</taxon>
        <taxon>Eutheria</taxon>
        <taxon>Laurasiatheria</taxon>
        <taxon>Artiodactyla</taxon>
        <taxon>Whippomorpha</taxon>
        <taxon>Cetacea</taxon>
        <taxon>Mysticeti</taxon>
        <taxon>Balaenopteridae</taxon>
        <taxon>Balaenoptera</taxon>
    </lineage>
</organism>